<dbReference type="Gene3D" id="3.40.30.10">
    <property type="entry name" value="Glutaredoxin"/>
    <property type="match status" value="1"/>
</dbReference>
<evidence type="ECO:0000313" key="3">
    <source>
        <dbReference type="EMBL" id="KAK8856289.1"/>
    </source>
</evidence>
<name>A0ABR2I1Q7_9PEZI</name>
<feature type="domain" description="DSBA-like thioredoxin" evidence="2">
    <location>
        <begin position="5"/>
        <end position="132"/>
    </location>
</feature>
<sequence>MTIITVDITSDPVCPWCYMGKIRLDRAIALYQKVYPGGRHDTFRIAWHPFYLEPDAPADTPGVLWAERHAQKLARHGNGEAETDAKSRHLRGQLAAKGRQHGIEFSFGGKIGSTRDAHRLISLAGRKEKEEKRDDEKNGGRDDDDVAEAGLQDQVVMQLFRDFFEGEADITSRAMLADLAEKTGLGRRGEILDWLESGEGGAEVDEEARWAREEGQMKGVPRFVVQGKHVIDGADDEQAFLEAFIKVKEEGETTGEERDPTSLVMGDGPGAAASCAPGAGAVCS</sequence>
<dbReference type="SUPFAM" id="SSF52833">
    <property type="entry name" value="Thioredoxin-like"/>
    <property type="match status" value="1"/>
</dbReference>
<reference evidence="3 4" key="1">
    <citation type="journal article" date="2024" name="IMA Fungus">
        <title>Apiospora arundinis, a panoply of carbohydrate-active enzymes and secondary metabolites.</title>
        <authorList>
            <person name="Sorensen T."/>
            <person name="Petersen C."/>
            <person name="Muurmann A.T."/>
            <person name="Christiansen J.V."/>
            <person name="Brundto M.L."/>
            <person name="Overgaard C.K."/>
            <person name="Boysen A.T."/>
            <person name="Wollenberg R.D."/>
            <person name="Larsen T.O."/>
            <person name="Sorensen J.L."/>
            <person name="Nielsen K.L."/>
            <person name="Sondergaard T.E."/>
        </authorList>
    </citation>
    <scope>NUCLEOTIDE SEQUENCE [LARGE SCALE GENOMIC DNA]</scope>
    <source>
        <strain evidence="3 4">AAU 773</strain>
    </source>
</reference>
<evidence type="ECO:0000256" key="1">
    <source>
        <dbReference type="SAM" id="MobiDB-lite"/>
    </source>
</evidence>
<evidence type="ECO:0000313" key="4">
    <source>
        <dbReference type="Proteomes" id="UP001390339"/>
    </source>
</evidence>
<dbReference type="CDD" id="cd03024">
    <property type="entry name" value="DsbA_FrnE"/>
    <property type="match status" value="1"/>
</dbReference>
<dbReference type="PANTHER" id="PTHR13887">
    <property type="entry name" value="GLUTATHIONE S-TRANSFERASE KAPPA"/>
    <property type="match status" value="1"/>
</dbReference>
<proteinExistence type="predicted"/>
<gene>
    <name evidence="3" type="ORF">PGQ11_012201</name>
</gene>
<accession>A0ABR2I1Q7</accession>
<feature type="domain" description="DSBA-like thioredoxin" evidence="2">
    <location>
        <begin position="147"/>
        <end position="243"/>
    </location>
</feature>
<dbReference type="Proteomes" id="UP001390339">
    <property type="component" value="Unassembled WGS sequence"/>
</dbReference>
<dbReference type="InterPro" id="IPR036249">
    <property type="entry name" value="Thioredoxin-like_sf"/>
</dbReference>
<comment type="caution">
    <text evidence="3">The sequence shown here is derived from an EMBL/GenBank/DDBJ whole genome shotgun (WGS) entry which is preliminary data.</text>
</comment>
<feature type="compositionally biased region" description="Basic and acidic residues" evidence="1">
    <location>
        <begin position="122"/>
        <end position="141"/>
    </location>
</feature>
<dbReference type="PANTHER" id="PTHR13887:SF41">
    <property type="entry name" value="THIOREDOXIN SUPERFAMILY PROTEIN"/>
    <property type="match status" value="1"/>
</dbReference>
<keyword evidence="4" id="KW-1185">Reference proteome</keyword>
<protein>
    <submittedName>
        <fullName evidence="3">Thioredoxin</fullName>
    </submittedName>
</protein>
<dbReference type="InterPro" id="IPR001853">
    <property type="entry name" value="DSBA-like_thioredoxin_dom"/>
</dbReference>
<dbReference type="Pfam" id="PF01323">
    <property type="entry name" value="DSBA"/>
    <property type="match status" value="2"/>
</dbReference>
<evidence type="ECO:0000259" key="2">
    <source>
        <dbReference type="Pfam" id="PF01323"/>
    </source>
</evidence>
<feature type="region of interest" description="Disordered" evidence="1">
    <location>
        <begin position="122"/>
        <end position="148"/>
    </location>
</feature>
<organism evidence="3 4">
    <name type="scientific">Apiospora arundinis</name>
    <dbReference type="NCBI Taxonomy" id="335852"/>
    <lineage>
        <taxon>Eukaryota</taxon>
        <taxon>Fungi</taxon>
        <taxon>Dikarya</taxon>
        <taxon>Ascomycota</taxon>
        <taxon>Pezizomycotina</taxon>
        <taxon>Sordariomycetes</taxon>
        <taxon>Xylariomycetidae</taxon>
        <taxon>Amphisphaeriales</taxon>
        <taxon>Apiosporaceae</taxon>
        <taxon>Apiospora</taxon>
    </lineage>
</organism>
<dbReference type="EMBL" id="JAPCWZ010000007">
    <property type="protein sequence ID" value="KAK8856289.1"/>
    <property type="molecule type" value="Genomic_DNA"/>
</dbReference>